<dbReference type="InterPro" id="IPR046981">
    <property type="entry name" value="G1P_cyt_trans"/>
</dbReference>
<proteinExistence type="predicted"/>
<dbReference type="CDD" id="cd02524">
    <property type="entry name" value="G1P_cytidylyltransferase"/>
    <property type="match status" value="1"/>
</dbReference>
<dbReference type="Gene3D" id="3.90.550.10">
    <property type="entry name" value="Spore Coat Polysaccharide Biosynthesis Protein SpsA, Chain A"/>
    <property type="match status" value="1"/>
</dbReference>
<dbReference type="NCBIfam" id="TIGR02623">
    <property type="entry name" value="G1P_cyt_trans"/>
    <property type="match status" value="1"/>
</dbReference>
<evidence type="ECO:0000313" key="3">
    <source>
        <dbReference type="Proteomes" id="UP000177091"/>
    </source>
</evidence>
<comment type="caution">
    <text evidence="2">The sequence shown here is derived from an EMBL/GenBank/DDBJ whole genome shotgun (WGS) entry which is preliminary data.</text>
</comment>
<organism evidence="2 3">
    <name type="scientific">Candidatus Woesebacteria bacterium GWA1_42_12</name>
    <dbReference type="NCBI Taxonomy" id="1802472"/>
    <lineage>
        <taxon>Bacteria</taxon>
        <taxon>Candidatus Woeseibacteriota</taxon>
    </lineage>
</organism>
<dbReference type="Pfam" id="PF00483">
    <property type="entry name" value="NTP_transferase"/>
    <property type="match status" value="1"/>
</dbReference>
<reference evidence="2 3" key="1">
    <citation type="journal article" date="2016" name="Nat. Commun.">
        <title>Thousands of microbial genomes shed light on interconnected biogeochemical processes in an aquifer system.</title>
        <authorList>
            <person name="Anantharaman K."/>
            <person name="Brown C.T."/>
            <person name="Hug L.A."/>
            <person name="Sharon I."/>
            <person name="Castelle C.J."/>
            <person name="Probst A.J."/>
            <person name="Thomas B.C."/>
            <person name="Singh A."/>
            <person name="Wilkins M.J."/>
            <person name="Karaoz U."/>
            <person name="Brodie E.L."/>
            <person name="Williams K.H."/>
            <person name="Hubbard S.S."/>
            <person name="Banfield J.F."/>
        </authorList>
    </citation>
    <scope>NUCLEOTIDE SEQUENCE [LARGE SCALE GENOMIC DNA]</scope>
</reference>
<dbReference type="PANTHER" id="PTHR47183">
    <property type="entry name" value="GLUCOSE-1-PHOSPHATE CYTIDYLYLTRANSFERASE-RELATED"/>
    <property type="match status" value="1"/>
</dbReference>
<gene>
    <name evidence="2" type="ORF">A2112_01080</name>
</gene>
<dbReference type="SUPFAM" id="SSF53448">
    <property type="entry name" value="Nucleotide-diphospho-sugar transferases"/>
    <property type="match status" value="1"/>
</dbReference>
<dbReference type="InterPro" id="IPR013446">
    <property type="entry name" value="G1P_cyt_trans-like"/>
</dbReference>
<keyword evidence="2" id="KW-0808">Transferase</keyword>
<dbReference type="PANTHER" id="PTHR47183:SF1">
    <property type="entry name" value="GLUCOSE-1-PHOSPHATE CYTIDYLYLTRANSFERASE"/>
    <property type="match status" value="1"/>
</dbReference>
<dbReference type="InterPro" id="IPR029044">
    <property type="entry name" value="Nucleotide-diphossugar_trans"/>
</dbReference>
<feature type="domain" description="Nucleotidyl transferase" evidence="1">
    <location>
        <begin position="2"/>
        <end position="231"/>
    </location>
</feature>
<evidence type="ECO:0000313" key="2">
    <source>
        <dbReference type="EMBL" id="OGM04426.1"/>
    </source>
</evidence>
<sequence>MKVVIFAGGLGTRLSSITDYIPKPMVRIGGKPILWHIMKIYSTYGFNDFILCLGYKQEVIKEYFYNYNFWSADFEINLNSKKIKILNSYEKTDWEITLVDTGANALKGARLKKVEKYLDDGPNMFTYGDGVADIDIKELVKFHRSHKKILTITGVNPPSRFGEMMTEGSRVISFKEKPQISSGLINGGFCVFNRNLLKYLTKDDNCDLEDRVFEKLASRGQVMVYKHLKNWGCIDTEQELRYLNNTWDENKAFWKVWE</sequence>
<dbReference type="Proteomes" id="UP000177091">
    <property type="component" value="Unassembled WGS sequence"/>
</dbReference>
<keyword evidence="2" id="KW-0548">Nucleotidyltransferase</keyword>
<dbReference type="GO" id="GO:0009243">
    <property type="term" value="P:O antigen biosynthetic process"/>
    <property type="evidence" value="ECO:0007669"/>
    <property type="project" value="InterPro"/>
</dbReference>
<dbReference type="GO" id="GO:0047343">
    <property type="term" value="F:glucose-1-phosphate cytidylyltransferase activity"/>
    <property type="evidence" value="ECO:0007669"/>
    <property type="project" value="InterPro"/>
</dbReference>
<dbReference type="EMBL" id="MGFK01000013">
    <property type="protein sequence ID" value="OGM04426.1"/>
    <property type="molecule type" value="Genomic_DNA"/>
</dbReference>
<accession>A0A1F7WNL2</accession>
<evidence type="ECO:0000259" key="1">
    <source>
        <dbReference type="Pfam" id="PF00483"/>
    </source>
</evidence>
<dbReference type="InterPro" id="IPR005835">
    <property type="entry name" value="NTP_transferase_dom"/>
</dbReference>
<protein>
    <submittedName>
        <fullName evidence="2">Glucose-1-phosphate cytidylyltransferase</fullName>
    </submittedName>
</protein>
<name>A0A1F7WNL2_9BACT</name>
<dbReference type="AlphaFoldDB" id="A0A1F7WNL2"/>